<evidence type="ECO:0000313" key="3">
    <source>
        <dbReference type="Proteomes" id="UP000034471"/>
    </source>
</evidence>
<dbReference type="EMBL" id="LBTJ01000022">
    <property type="protein sequence ID" value="KKQ37937.1"/>
    <property type="molecule type" value="Genomic_DNA"/>
</dbReference>
<organism evidence="2 3">
    <name type="scientific">Candidatus Roizmanbacteria bacterium GW2011_GWA2_37_7</name>
    <dbReference type="NCBI Taxonomy" id="1618481"/>
    <lineage>
        <taxon>Bacteria</taxon>
        <taxon>Candidatus Roizmaniibacteriota</taxon>
    </lineage>
</organism>
<dbReference type="AlphaFoldDB" id="A0A0G0H711"/>
<feature type="domain" description="DUF7790" evidence="1">
    <location>
        <begin position="43"/>
        <end position="140"/>
    </location>
</feature>
<gene>
    <name evidence="2" type="ORF">US54_C0022G0009</name>
</gene>
<evidence type="ECO:0000313" key="2">
    <source>
        <dbReference type="EMBL" id="KKQ37937.1"/>
    </source>
</evidence>
<sequence>MPIEVHTGMGGDNINQLINNSLILRSYVPPVIEARSDRLAALATNEKIDGTMFRAIKNHNPDGYIVAVGCGMSLGLPLGFHKDSPPKGVVLVDVDKHVVAFTKAFFNAVRQTKNPADFYNRFYRDPVALATDFLNDDQEAQEVLRACLDSLALI</sequence>
<evidence type="ECO:0000259" key="1">
    <source>
        <dbReference type="Pfam" id="PF25046"/>
    </source>
</evidence>
<dbReference type="Pfam" id="PF25046">
    <property type="entry name" value="DUF7790"/>
    <property type="match status" value="1"/>
</dbReference>
<proteinExistence type="predicted"/>
<name>A0A0G0H711_9BACT</name>
<protein>
    <recommendedName>
        <fullName evidence="1">DUF7790 domain-containing protein</fullName>
    </recommendedName>
</protein>
<accession>A0A0G0H711</accession>
<comment type="caution">
    <text evidence="2">The sequence shown here is derived from an EMBL/GenBank/DDBJ whole genome shotgun (WGS) entry which is preliminary data.</text>
</comment>
<dbReference type="Proteomes" id="UP000034471">
    <property type="component" value="Unassembled WGS sequence"/>
</dbReference>
<dbReference type="InterPro" id="IPR056692">
    <property type="entry name" value="DUF7790"/>
</dbReference>
<reference evidence="2 3" key="1">
    <citation type="journal article" date="2015" name="Nature">
        <title>rRNA introns, odd ribosomes, and small enigmatic genomes across a large radiation of phyla.</title>
        <authorList>
            <person name="Brown C.T."/>
            <person name="Hug L.A."/>
            <person name="Thomas B.C."/>
            <person name="Sharon I."/>
            <person name="Castelle C.J."/>
            <person name="Singh A."/>
            <person name="Wilkins M.J."/>
            <person name="Williams K.H."/>
            <person name="Banfield J.F."/>
        </authorList>
    </citation>
    <scope>NUCLEOTIDE SEQUENCE [LARGE SCALE GENOMIC DNA]</scope>
</reference>